<dbReference type="PANTHER" id="PTHR34582:SF7">
    <property type="entry name" value="UPF0702 TRANSMEMBRANE PROTEIN YDFS"/>
    <property type="match status" value="1"/>
</dbReference>
<feature type="domain" description="YetF-like N-terminal transmembrane" evidence="9">
    <location>
        <begin position="5"/>
        <end position="75"/>
    </location>
</feature>
<evidence type="ECO:0000259" key="9">
    <source>
        <dbReference type="Pfam" id="PF20730"/>
    </source>
</evidence>
<feature type="transmembrane region" description="Helical" evidence="7">
    <location>
        <begin position="6"/>
        <end position="25"/>
    </location>
</feature>
<evidence type="ECO:0000256" key="2">
    <source>
        <dbReference type="ARBA" id="ARBA00006448"/>
    </source>
</evidence>
<feature type="domain" description="YetF C-terminal" evidence="8">
    <location>
        <begin position="81"/>
        <end position="215"/>
    </location>
</feature>
<comment type="similarity">
    <text evidence="2">Belongs to the UPF0702 family.</text>
</comment>
<accession>A0A1I4LLJ3</accession>
<keyword evidence="11" id="KW-1185">Reference proteome</keyword>
<keyword evidence="5 7" id="KW-1133">Transmembrane helix</keyword>
<name>A0A1I4LLJ3_9BACI</name>
<feature type="transmembrane region" description="Helical" evidence="7">
    <location>
        <begin position="32"/>
        <end position="52"/>
    </location>
</feature>
<evidence type="ECO:0000256" key="1">
    <source>
        <dbReference type="ARBA" id="ARBA00004651"/>
    </source>
</evidence>
<keyword evidence="6 7" id="KW-0472">Membrane</keyword>
<dbReference type="PANTHER" id="PTHR34582">
    <property type="entry name" value="UPF0702 TRANSMEMBRANE PROTEIN YCAP"/>
    <property type="match status" value="1"/>
</dbReference>
<evidence type="ECO:0000256" key="4">
    <source>
        <dbReference type="ARBA" id="ARBA00022692"/>
    </source>
</evidence>
<dbReference type="InterPro" id="IPR048454">
    <property type="entry name" value="YetF_N"/>
</dbReference>
<feature type="transmembrane region" description="Helical" evidence="7">
    <location>
        <begin position="58"/>
        <end position="78"/>
    </location>
</feature>
<dbReference type="Gene3D" id="3.30.240.20">
    <property type="entry name" value="bsu07140 like domains"/>
    <property type="match status" value="2"/>
</dbReference>
<keyword evidence="3" id="KW-1003">Cell membrane</keyword>
<evidence type="ECO:0000313" key="10">
    <source>
        <dbReference type="EMBL" id="SFL91968.1"/>
    </source>
</evidence>
<dbReference type="GO" id="GO:0005886">
    <property type="term" value="C:plasma membrane"/>
    <property type="evidence" value="ECO:0007669"/>
    <property type="project" value="UniProtKB-SubCell"/>
</dbReference>
<evidence type="ECO:0000256" key="6">
    <source>
        <dbReference type="ARBA" id="ARBA00023136"/>
    </source>
</evidence>
<dbReference type="STRING" id="266892.SAMN04488054_10848"/>
<dbReference type="Pfam" id="PF04239">
    <property type="entry name" value="DUF421"/>
    <property type="match status" value="1"/>
</dbReference>
<dbReference type="OrthoDB" id="9778331at2"/>
<protein>
    <submittedName>
        <fullName evidence="10">Uncharacterized membrane protein YcaP, DUF421 family</fullName>
    </submittedName>
</protein>
<comment type="subcellular location">
    <subcellularLocation>
        <location evidence="1">Cell membrane</location>
        <topology evidence="1">Multi-pass membrane protein</topology>
    </subcellularLocation>
</comment>
<dbReference type="InterPro" id="IPR007353">
    <property type="entry name" value="DUF421"/>
</dbReference>
<evidence type="ECO:0000256" key="5">
    <source>
        <dbReference type="ARBA" id="ARBA00022989"/>
    </source>
</evidence>
<proteinExistence type="inferred from homology"/>
<keyword evidence="4 7" id="KW-0812">Transmembrane</keyword>
<evidence type="ECO:0000256" key="7">
    <source>
        <dbReference type="SAM" id="Phobius"/>
    </source>
</evidence>
<sequence length="227" mass="25317">MSMPELLLRLVCAFLALLVLTRIMGRKELRQLTFFNFISGIAIGSIAADLIASDTFSLLNGMTALVVWSALTVLFGLVDLHSRKARHLMEGEPIILIHQGEILEKALRRTRLDVNALKAMLRQKNAFAVSKVAYAVLETDGNLSVMKKTANQPAVKSDLNPAAPNVSPMLPTEIISDGHWHRANMNKLNLSREEVLREMENAGLHQVSDVFYAEMEQDGSLYFSRKQ</sequence>
<organism evidence="10 11">
    <name type="scientific">Salibacterium qingdaonense</name>
    <dbReference type="NCBI Taxonomy" id="266892"/>
    <lineage>
        <taxon>Bacteria</taxon>
        <taxon>Bacillati</taxon>
        <taxon>Bacillota</taxon>
        <taxon>Bacilli</taxon>
        <taxon>Bacillales</taxon>
        <taxon>Bacillaceae</taxon>
    </lineage>
</organism>
<dbReference type="AlphaFoldDB" id="A0A1I4LLJ3"/>
<evidence type="ECO:0000259" key="8">
    <source>
        <dbReference type="Pfam" id="PF04239"/>
    </source>
</evidence>
<evidence type="ECO:0000313" key="11">
    <source>
        <dbReference type="Proteomes" id="UP000199668"/>
    </source>
</evidence>
<dbReference type="Proteomes" id="UP000199668">
    <property type="component" value="Unassembled WGS sequence"/>
</dbReference>
<dbReference type="EMBL" id="FOTY01000008">
    <property type="protein sequence ID" value="SFL91968.1"/>
    <property type="molecule type" value="Genomic_DNA"/>
</dbReference>
<dbReference type="Pfam" id="PF20730">
    <property type="entry name" value="YetF_N"/>
    <property type="match status" value="1"/>
</dbReference>
<reference evidence="10 11" key="1">
    <citation type="submission" date="2016-10" db="EMBL/GenBank/DDBJ databases">
        <authorList>
            <person name="de Groot N.N."/>
        </authorList>
    </citation>
    <scope>NUCLEOTIDE SEQUENCE [LARGE SCALE GENOMIC DNA]</scope>
    <source>
        <strain evidence="10 11">CGMCC 1.6134</strain>
    </source>
</reference>
<gene>
    <name evidence="10" type="ORF">SAMN04488054_10848</name>
</gene>
<dbReference type="InterPro" id="IPR023090">
    <property type="entry name" value="UPF0702_alpha/beta_dom_sf"/>
</dbReference>
<evidence type="ECO:0000256" key="3">
    <source>
        <dbReference type="ARBA" id="ARBA00022475"/>
    </source>
</evidence>